<dbReference type="InterPro" id="IPR002569">
    <property type="entry name" value="Met_Sox_Rdtase_MsrA_dom"/>
</dbReference>
<gene>
    <name evidence="4 7" type="primary">msrA</name>
    <name evidence="7" type="ORF">FPE01S_03_03880</name>
</gene>
<organism evidence="7 8">
    <name type="scientific">Flavihumibacter petaseus NBRC 106054</name>
    <dbReference type="NCBI Taxonomy" id="1220578"/>
    <lineage>
        <taxon>Bacteria</taxon>
        <taxon>Pseudomonadati</taxon>
        <taxon>Bacteroidota</taxon>
        <taxon>Chitinophagia</taxon>
        <taxon>Chitinophagales</taxon>
        <taxon>Chitinophagaceae</taxon>
        <taxon>Flavihumibacter</taxon>
    </lineage>
</organism>
<dbReference type="RefSeq" id="WP_046370289.1">
    <property type="nucleotide sequence ID" value="NZ_BBWV01000003.1"/>
</dbReference>
<evidence type="ECO:0000256" key="5">
    <source>
        <dbReference type="SAM" id="SignalP"/>
    </source>
</evidence>
<sequence length="229" mass="26167">MHRFSLYLGVVALAFSQYLAGCAQKENPNKSMSNDLVYANYGATDTATLGAGCFWCVEAVFQQLNGVLKVSSGYSGGKVANPTYEEVCQKNTGHAEVIQVIFDPAIVTYDELLEVFWQSHDPTTLNRQGNDVGPQYRSVVFYHNEEQREKAEHYKEQLDESGSFNAPIVTAVEPFKNFYLAEDYHQNYYINNGSQPYCYFVIRPKMEKFEKVFKDKLKKNNQAQTKREK</sequence>
<dbReference type="EMBL" id="BBWV01000003">
    <property type="protein sequence ID" value="GAO44350.1"/>
    <property type="molecule type" value="Genomic_DNA"/>
</dbReference>
<feature type="domain" description="Peptide methionine sulphoxide reductase MsrA" evidence="6">
    <location>
        <begin position="46"/>
        <end position="198"/>
    </location>
</feature>
<keyword evidence="1 4" id="KW-0560">Oxidoreductase</keyword>
<keyword evidence="5" id="KW-0732">Signal</keyword>
<dbReference type="GO" id="GO:0033744">
    <property type="term" value="F:L-methionine:thioredoxin-disulfide S-oxidoreductase activity"/>
    <property type="evidence" value="ECO:0007669"/>
    <property type="project" value="RHEA"/>
</dbReference>
<evidence type="ECO:0000256" key="1">
    <source>
        <dbReference type="ARBA" id="ARBA00023002"/>
    </source>
</evidence>
<dbReference type="STRING" id="1220578.FPE01S_03_03880"/>
<keyword evidence="8" id="KW-1185">Reference proteome</keyword>
<evidence type="ECO:0000256" key="3">
    <source>
        <dbReference type="ARBA" id="ARBA00048782"/>
    </source>
</evidence>
<dbReference type="InterPro" id="IPR036509">
    <property type="entry name" value="Met_Sox_Rdtase_MsrA_sf"/>
</dbReference>
<dbReference type="Proteomes" id="UP000033121">
    <property type="component" value="Unassembled WGS sequence"/>
</dbReference>
<comment type="caution">
    <text evidence="7">The sequence shown here is derived from an EMBL/GenBank/DDBJ whole genome shotgun (WGS) entry which is preliminary data.</text>
</comment>
<dbReference type="SUPFAM" id="SSF55068">
    <property type="entry name" value="Peptide methionine sulfoxide reductase"/>
    <property type="match status" value="1"/>
</dbReference>
<dbReference type="NCBIfam" id="TIGR00401">
    <property type="entry name" value="msrA"/>
    <property type="match status" value="1"/>
</dbReference>
<dbReference type="AlphaFoldDB" id="A0A0E9N4Q6"/>
<proteinExistence type="inferred from homology"/>
<feature type="active site" evidence="4">
    <location>
        <position position="53"/>
    </location>
</feature>
<dbReference type="GO" id="GO:0008113">
    <property type="term" value="F:peptide-methionine (S)-S-oxide reductase activity"/>
    <property type="evidence" value="ECO:0007669"/>
    <property type="project" value="UniProtKB-UniRule"/>
</dbReference>
<name>A0A0E9N4Q6_9BACT</name>
<dbReference type="PANTHER" id="PTHR43774:SF1">
    <property type="entry name" value="PEPTIDE METHIONINE SULFOXIDE REDUCTASE MSRA 2"/>
    <property type="match status" value="1"/>
</dbReference>
<comment type="catalytic activity">
    <reaction evidence="2 4">
        <text>L-methionyl-[protein] + [thioredoxin]-disulfide + H2O = L-methionyl-(S)-S-oxide-[protein] + [thioredoxin]-dithiol</text>
        <dbReference type="Rhea" id="RHEA:14217"/>
        <dbReference type="Rhea" id="RHEA-COMP:10698"/>
        <dbReference type="Rhea" id="RHEA-COMP:10700"/>
        <dbReference type="Rhea" id="RHEA-COMP:12313"/>
        <dbReference type="Rhea" id="RHEA-COMP:12315"/>
        <dbReference type="ChEBI" id="CHEBI:15377"/>
        <dbReference type="ChEBI" id="CHEBI:16044"/>
        <dbReference type="ChEBI" id="CHEBI:29950"/>
        <dbReference type="ChEBI" id="CHEBI:44120"/>
        <dbReference type="ChEBI" id="CHEBI:50058"/>
        <dbReference type="EC" id="1.8.4.11"/>
    </reaction>
</comment>
<dbReference type="Pfam" id="PF01625">
    <property type="entry name" value="PMSR"/>
    <property type="match status" value="1"/>
</dbReference>
<dbReference type="Gene3D" id="3.30.1060.10">
    <property type="entry name" value="Peptide methionine sulphoxide reductase MsrA"/>
    <property type="match status" value="1"/>
</dbReference>
<comment type="function">
    <text evidence="4">Has an important function as a repair enzyme for proteins that have been inactivated by oxidation. Catalyzes the reversible oxidation-reduction of methionine sulfoxide in proteins to methionine.</text>
</comment>
<comment type="similarity">
    <text evidence="4">Belongs to the MsrA Met sulfoxide reductase family.</text>
</comment>
<dbReference type="PANTHER" id="PTHR43774">
    <property type="entry name" value="PEPTIDE METHIONINE SULFOXIDE REDUCTASE"/>
    <property type="match status" value="1"/>
</dbReference>
<feature type="chain" id="PRO_5002429940" description="Peptide methionine sulfoxide reductase MsrA" evidence="5">
    <location>
        <begin position="21"/>
        <end position="229"/>
    </location>
</feature>
<evidence type="ECO:0000256" key="4">
    <source>
        <dbReference type="HAMAP-Rule" id="MF_01401"/>
    </source>
</evidence>
<dbReference type="EC" id="1.8.4.11" evidence="4"/>
<reference evidence="7 8" key="1">
    <citation type="submission" date="2015-04" db="EMBL/GenBank/DDBJ databases">
        <title>Whole genome shotgun sequence of Flavihumibacter petaseus NBRC 106054.</title>
        <authorList>
            <person name="Miyazawa S."/>
            <person name="Hosoyama A."/>
            <person name="Hashimoto M."/>
            <person name="Noguchi M."/>
            <person name="Tsuchikane K."/>
            <person name="Ohji S."/>
            <person name="Yamazoe A."/>
            <person name="Ichikawa N."/>
            <person name="Kimura A."/>
            <person name="Fujita N."/>
        </authorList>
    </citation>
    <scope>NUCLEOTIDE SEQUENCE [LARGE SCALE GENOMIC DNA]</scope>
    <source>
        <strain evidence="7 8">NBRC 106054</strain>
    </source>
</reference>
<evidence type="ECO:0000259" key="6">
    <source>
        <dbReference type="Pfam" id="PF01625"/>
    </source>
</evidence>
<evidence type="ECO:0000256" key="2">
    <source>
        <dbReference type="ARBA" id="ARBA00047806"/>
    </source>
</evidence>
<evidence type="ECO:0000313" key="8">
    <source>
        <dbReference type="Proteomes" id="UP000033121"/>
    </source>
</evidence>
<protein>
    <recommendedName>
        <fullName evidence="4">Peptide methionine sulfoxide reductase MsrA</fullName>
        <shortName evidence="4">Protein-methionine-S-oxide reductase</shortName>
        <ecNumber evidence="4">1.8.4.11</ecNumber>
    </recommendedName>
    <alternativeName>
        <fullName evidence="4">Peptide-methionine (S)-S-oxide reductase</fullName>
        <shortName evidence="4">Peptide Met(O) reductase</shortName>
    </alternativeName>
</protein>
<dbReference type="HAMAP" id="MF_01401">
    <property type="entry name" value="MsrA"/>
    <property type="match status" value="1"/>
</dbReference>
<comment type="catalytic activity">
    <reaction evidence="3 4">
        <text>[thioredoxin]-disulfide + L-methionine + H2O = L-methionine (S)-S-oxide + [thioredoxin]-dithiol</text>
        <dbReference type="Rhea" id="RHEA:19993"/>
        <dbReference type="Rhea" id="RHEA-COMP:10698"/>
        <dbReference type="Rhea" id="RHEA-COMP:10700"/>
        <dbReference type="ChEBI" id="CHEBI:15377"/>
        <dbReference type="ChEBI" id="CHEBI:29950"/>
        <dbReference type="ChEBI" id="CHEBI:50058"/>
        <dbReference type="ChEBI" id="CHEBI:57844"/>
        <dbReference type="ChEBI" id="CHEBI:58772"/>
        <dbReference type="EC" id="1.8.4.11"/>
    </reaction>
</comment>
<feature type="signal peptide" evidence="5">
    <location>
        <begin position="1"/>
        <end position="20"/>
    </location>
</feature>
<accession>A0A0E9N4Q6</accession>
<evidence type="ECO:0000313" key="7">
    <source>
        <dbReference type="EMBL" id="GAO44350.1"/>
    </source>
</evidence>